<feature type="domain" description="Resolvase/invertase-type recombinase catalytic" evidence="3">
    <location>
        <begin position="19"/>
        <end position="164"/>
    </location>
</feature>
<dbReference type="Gene3D" id="3.40.50.1390">
    <property type="entry name" value="Resolvase, N-terminal catalytic domain"/>
    <property type="match status" value="1"/>
</dbReference>
<dbReference type="Proteomes" id="UP000824192">
    <property type="component" value="Unassembled WGS sequence"/>
</dbReference>
<dbReference type="PROSITE" id="PS51736">
    <property type="entry name" value="RECOMBINASES_3"/>
    <property type="match status" value="1"/>
</dbReference>
<dbReference type="GO" id="GO:0003677">
    <property type="term" value="F:DNA binding"/>
    <property type="evidence" value="ECO:0007669"/>
    <property type="project" value="UniProtKB-KW"/>
</dbReference>
<keyword evidence="1" id="KW-0238">DNA-binding</keyword>
<reference evidence="4" key="2">
    <citation type="submission" date="2021-04" db="EMBL/GenBank/DDBJ databases">
        <authorList>
            <person name="Gilroy R."/>
        </authorList>
    </citation>
    <scope>NUCLEOTIDE SEQUENCE</scope>
    <source>
        <strain evidence="4">ChiGjej6B6-1540</strain>
    </source>
</reference>
<dbReference type="PANTHER" id="PTHR30461">
    <property type="entry name" value="DNA-INVERTASE FROM LAMBDOID PROPHAGE"/>
    <property type="match status" value="1"/>
</dbReference>
<sequence length="284" mass="31537">MARKSRSVKPEQKEERPCRALLYARLSVEDNGITGGDGLEVQVALLRRYAAVNGWTEGGIYRDNGVSGTHFRRPGFTAMMAALEQGGGQCVVVKDLSRLGRDWIETGRLLEEVFPALGVRVCTVDEGNGNDMLDRALRSISHDFYARDLGEKISASIGARRRNGAFWGKAVPFGYRKSGEKHGLIPSGEEAEQVRALFFRCAAGEEMEGKREKTILTDPVYAGYVPLQKNLPPAYRGDRYHPIPPEERVYVPGQVPALVSAELFGVVWRKFYPHAAGPFPWEIV</sequence>
<evidence type="ECO:0000259" key="3">
    <source>
        <dbReference type="PROSITE" id="PS51736"/>
    </source>
</evidence>
<evidence type="ECO:0000313" key="4">
    <source>
        <dbReference type="EMBL" id="HIW94635.1"/>
    </source>
</evidence>
<keyword evidence="2" id="KW-0233">DNA recombination</keyword>
<dbReference type="InterPro" id="IPR038109">
    <property type="entry name" value="DNA_bind_recomb_sf"/>
</dbReference>
<dbReference type="InterPro" id="IPR036162">
    <property type="entry name" value="Resolvase-like_N_sf"/>
</dbReference>
<organism evidence="4 5">
    <name type="scientific">Candidatus Flavonifractor merdipullorum</name>
    <dbReference type="NCBI Taxonomy" id="2838590"/>
    <lineage>
        <taxon>Bacteria</taxon>
        <taxon>Bacillati</taxon>
        <taxon>Bacillota</taxon>
        <taxon>Clostridia</taxon>
        <taxon>Eubacteriales</taxon>
        <taxon>Oscillospiraceae</taxon>
        <taxon>Flavonifractor</taxon>
    </lineage>
</organism>
<dbReference type="InterPro" id="IPR006119">
    <property type="entry name" value="Resolv_N"/>
</dbReference>
<protein>
    <submittedName>
        <fullName evidence="4">Recombinase family protein</fullName>
    </submittedName>
</protein>
<evidence type="ECO:0000256" key="1">
    <source>
        <dbReference type="ARBA" id="ARBA00023125"/>
    </source>
</evidence>
<dbReference type="InterPro" id="IPR050639">
    <property type="entry name" value="SSR_resolvase"/>
</dbReference>
<dbReference type="Gene3D" id="3.90.1750.20">
    <property type="entry name" value="Putative Large Serine Recombinase, Chain B, Domain 2"/>
    <property type="match status" value="1"/>
</dbReference>
<evidence type="ECO:0000256" key="2">
    <source>
        <dbReference type="ARBA" id="ARBA00023172"/>
    </source>
</evidence>
<gene>
    <name evidence="4" type="ORF">H9868_08890</name>
</gene>
<dbReference type="SMART" id="SM00857">
    <property type="entry name" value="Resolvase"/>
    <property type="match status" value="1"/>
</dbReference>
<comment type="caution">
    <text evidence="4">The sequence shown here is derived from an EMBL/GenBank/DDBJ whole genome shotgun (WGS) entry which is preliminary data.</text>
</comment>
<reference evidence="4" key="1">
    <citation type="journal article" date="2021" name="PeerJ">
        <title>Extensive microbial diversity within the chicken gut microbiome revealed by metagenomics and culture.</title>
        <authorList>
            <person name="Gilroy R."/>
            <person name="Ravi A."/>
            <person name="Getino M."/>
            <person name="Pursley I."/>
            <person name="Horton D.L."/>
            <person name="Alikhan N.F."/>
            <person name="Baker D."/>
            <person name="Gharbi K."/>
            <person name="Hall N."/>
            <person name="Watson M."/>
            <person name="Adriaenssens E.M."/>
            <person name="Foster-Nyarko E."/>
            <person name="Jarju S."/>
            <person name="Secka A."/>
            <person name="Antonio M."/>
            <person name="Oren A."/>
            <person name="Chaudhuri R.R."/>
            <person name="La Ragione R."/>
            <person name="Hildebrand F."/>
            <person name="Pallen M.J."/>
        </authorList>
    </citation>
    <scope>NUCLEOTIDE SEQUENCE</scope>
    <source>
        <strain evidence="4">ChiGjej6B6-1540</strain>
    </source>
</reference>
<name>A0A9D1UQ45_9FIRM</name>
<dbReference type="GO" id="GO:0000150">
    <property type="term" value="F:DNA strand exchange activity"/>
    <property type="evidence" value="ECO:0007669"/>
    <property type="project" value="InterPro"/>
</dbReference>
<dbReference type="SUPFAM" id="SSF53041">
    <property type="entry name" value="Resolvase-like"/>
    <property type="match status" value="1"/>
</dbReference>
<evidence type="ECO:0000313" key="5">
    <source>
        <dbReference type="Proteomes" id="UP000824192"/>
    </source>
</evidence>
<accession>A0A9D1UQ45</accession>
<dbReference type="AlphaFoldDB" id="A0A9D1UQ45"/>
<dbReference type="EMBL" id="DXGA01000192">
    <property type="protein sequence ID" value="HIW94635.1"/>
    <property type="molecule type" value="Genomic_DNA"/>
</dbReference>
<dbReference type="PANTHER" id="PTHR30461:SF2">
    <property type="entry name" value="SERINE RECOMBINASE PINE-RELATED"/>
    <property type="match status" value="1"/>
</dbReference>
<dbReference type="Pfam" id="PF00239">
    <property type="entry name" value="Resolvase"/>
    <property type="match status" value="1"/>
</dbReference>
<proteinExistence type="predicted"/>